<dbReference type="GO" id="GO:0071949">
    <property type="term" value="F:FAD binding"/>
    <property type="evidence" value="ECO:0007669"/>
    <property type="project" value="InterPro"/>
</dbReference>
<dbReference type="STRING" id="576137.A0A1L7XCX6"/>
<organism evidence="8 9">
    <name type="scientific">Phialocephala subalpina</name>
    <dbReference type="NCBI Taxonomy" id="576137"/>
    <lineage>
        <taxon>Eukaryota</taxon>
        <taxon>Fungi</taxon>
        <taxon>Dikarya</taxon>
        <taxon>Ascomycota</taxon>
        <taxon>Pezizomycotina</taxon>
        <taxon>Leotiomycetes</taxon>
        <taxon>Helotiales</taxon>
        <taxon>Mollisiaceae</taxon>
        <taxon>Phialocephala</taxon>
        <taxon>Phialocephala fortinii species complex</taxon>
    </lineage>
</organism>
<dbReference type="AlphaFoldDB" id="A0A1L7XCX6"/>
<dbReference type="PANTHER" id="PTHR13789:SF147">
    <property type="entry name" value="PUTATIVE (AFU_ORTHOLOGUE AFUA_2G01950)-RELATED"/>
    <property type="match status" value="1"/>
</dbReference>
<dbReference type="SUPFAM" id="SSF51905">
    <property type="entry name" value="FAD/NAD(P)-binding domain"/>
    <property type="match status" value="1"/>
</dbReference>
<dbReference type="OrthoDB" id="16820at2759"/>
<evidence type="ECO:0000256" key="6">
    <source>
        <dbReference type="SAM" id="MobiDB-lite"/>
    </source>
</evidence>
<protein>
    <submittedName>
        <fullName evidence="8">Related to salicylate hydroxylase</fullName>
    </submittedName>
</protein>
<dbReference type="InterPro" id="IPR050493">
    <property type="entry name" value="FAD-dep_Monooxygenase_BioMet"/>
</dbReference>
<feature type="compositionally biased region" description="Basic and acidic residues" evidence="6">
    <location>
        <begin position="373"/>
        <end position="394"/>
    </location>
</feature>
<accession>A0A1L7XCX6</accession>
<dbReference type="Gene3D" id="3.50.50.60">
    <property type="entry name" value="FAD/NAD(P)-binding domain"/>
    <property type="match status" value="1"/>
</dbReference>
<dbReference type="SUPFAM" id="SSF54373">
    <property type="entry name" value="FAD-linked reductases, C-terminal domain"/>
    <property type="match status" value="1"/>
</dbReference>
<reference evidence="8 9" key="1">
    <citation type="submission" date="2016-03" db="EMBL/GenBank/DDBJ databases">
        <authorList>
            <person name="Ploux O."/>
        </authorList>
    </citation>
    <scope>NUCLEOTIDE SEQUENCE [LARGE SCALE GENOMIC DNA]</scope>
    <source>
        <strain evidence="8 9">UAMH 11012</strain>
    </source>
</reference>
<evidence type="ECO:0000313" key="9">
    <source>
        <dbReference type="Proteomes" id="UP000184330"/>
    </source>
</evidence>
<dbReference type="FunFam" id="3.50.50.60:FF:000115">
    <property type="entry name" value="Salicylate hydroxylase, putative"/>
    <property type="match status" value="1"/>
</dbReference>
<keyword evidence="3" id="KW-0274">FAD</keyword>
<dbReference type="InterPro" id="IPR036188">
    <property type="entry name" value="FAD/NAD-bd_sf"/>
</dbReference>
<dbReference type="Pfam" id="PF01494">
    <property type="entry name" value="FAD_binding_3"/>
    <property type="match status" value="1"/>
</dbReference>
<feature type="domain" description="FAD-binding" evidence="7">
    <location>
        <begin position="5"/>
        <end position="355"/>
    </location>
</feature>
<evidence type="ECO:0000256" key="5">
    <source>
        <dbReference type="ARBA" id="ARBA00023033"/>
    </source>
</evidence>
<proteinExistence type="inferred from homology"/>
<evidence type="ECO:0000259" key="7">
    <source>
        <dbReference type="Pfam" id="PF01494"/>
    </source>
</evidence>
<dbReference type="PANTHER" id="PTHR13789">
    <property type="entry name" value="MONOOXYGENASE"/>
    <property type="match status" value="1"/>
</dbReference>
<keyword evidence="9" id="KW-1185">Reference proteome</keyword>
<keyword evidence="2" id="KW-0285">Flavoprotein</keyword>
<evidence type="ECO:0000256" key="1">
    <source>
        <dbReference type="ARBA" id="ARBA00007992"/>
    </source>
</evidence>
<dbReference type="PRINTS" id="PR00420">
    <property type="entry name" value="RNGMNOXGNASE"/>
</dbReference>
<gene>
    <name evidence="8" type="ORF">PAC_12772</name>
</gene>
<evidence type="ECO:0000313" key="8">
    <source>
        <dbReference type="EMBL" id="CZR62875.1"/>
    </source>
</evidence>
<evidence type="ECO:0000256" key="3">
    <source>
        <dbReference type="ARBA" id="ARBA00022827"/>
    </source>
</evidence>
<dbReference type="EMBL" id="FJOG01000022">
    <property type="protein sequence ID" value="CZR62875.1"/>
    <property type="molecule type" value="Genomic_DNA"/>
</dbReference>
<sequence length="441" mass="48765">MGKQLDIIVCGAGLAGLGAAIALRRKGHHVTVIESASELTEIGAGIQIPPNSSRILISWGLEEKFLEKVVLPSRMQMRRYSTGEVLGLQELNPFMSDTYGYPYWLIHRADYQKILYDEAKKLRAQFCLGCHVESVDEHGPTVNLEDGRRLNADLVVGADGIRSKIRKSILKGKDPGAEDSPNCAYRATVPAIVMDRDPTLAALMSDPNGNMWAGPGGHVVGYPIKNATLYNLVMSQPGKASVGKWNEPGDVHEMRKMHENWDLTLRKILNNVDRCVKWKLAYIPPLETWVSESGKVVVIGDAAHGMLPYMAQGAAVSIEDAAALAETVSRAQSKDDLPHLLRTFETIRKPRCEEISKGTHINADAWHLFDGPEQEKRDEARKAKMRRTLEKDKQAAATSAGGGLGDRWSDEARMPELFGYDAVKEMNNFLDRVMSSEVAHL</sequence>
<dbReference type="InterPro" id="IPR002938">
    <property type="entry name" value="FAD-bd"/>
</dbReference>
<evidence type="ECO:0000256" key="2">
    <source>
        <dbReference type="ARBA" id="ARBA00022630"/>
    </source>
</evidence>
<keyword evidence="5" id="KW-0503">Monooxygenase</keyword>
<dbReference type="Proteomes" id="UP000184330">
    <property type="component" value="Unassembled WGS sequence"/>
</dbReference>
<evidence type="ECO:0000256" key="4">
    <source>
        <dbReference type="ARBA" id="ARBA00023002"/>
    </source>
</evidence>
<dbReference type="GO" id="GO:0004497">
    <property type="term" value="F:monooxygenase activity"/>
    <property type="evidence" value="ECO:0007669"/>
    <property type="project" value="UniProtKB-KW"/>
</dbReference>
<keyword evidence="4" id="KW-0560">Oxidoreductase</keyword>
<comment type="similarity">
    <text evidence="1">Belongs to the paxM FAD-dependent monooxygenase family.</text>
</comment>
<name>A0A1L7XCX6_9HELO</name>
<feature type="region of interest" description="Disordered" evidence="6">
    <location>
        <begin position="372"/>
        <end position="408"/>
    </location>
</feature>